<dbReference type="OrthoDB" id="9809275at2"/>
<accession>A0A1S1MU27</accession>
<evidence type="ECO:0000313" key="3">
    <source>
        <dbReference type="Proteomes" id="UP000179786"/>
    </source>
</evidence>
<dbReference type="Gene3D" id="3.90.1200.10">
    <property type="match status" value="1"/>
</dbReference>
<gene>
    <name evidence="2" type="ORF">BET10_07615</name>
</gene>
<dbReference type="AlphaFoldDB" id="A0A1S1MU27"/>
<dbReference type="InterPro" id="IPR002575">
    <property type="entry name" value="Aminoglycoside_PTrfase"/>
</dbReference>
<protein>
    <submittedName>
        <fullName evidence="2">Phosphotransferase</fullName>
    </submittedName>
</protein>
<organism evidence="2 3">
    <name type="scientific">Pseudoalteromonas amylolytica</name>
    <dbReference type="NCBI Taxonomy" id="1859457"/>
    <lineage>
        <taxon>Bacteria</taxon>
        <taxon>Pseudomonadati</taxon>
        <taxon>Pseudomonadota</taxon>
        <taxon>Gammaproteobacteria</taxon>
        <taxon>Alteromonadales</taxon>
        <taxon>Pseudoalteromonadaceae</taxon>
        <taxon>Pseudoalteromonas</taxon>
    </lineage>
</organism>
<proteinExistence type="predicted"/>
<dbReference type="Proteomes" id="UP000179786">
    <property type="component" value="Unassembled WGS sequence"/>
</dbReference>
<name>A0A1S1MU27_9GAMM</name>
<evidence type="ECO:0000259" key="1">
    <source>
        <dbReference type="Pfam" id="PF01636"/>
    </source>
</evidence>
<keyword evidence="3" id="KW-1185">Reference proteome</keyword>
<keyword evidence="2" id="KW-0808">Transferase</keyword>
<dbReference type="SUPFAM" id="SSF56112">
    <property type="entry name" value="Protein kinase-like (PK-like)"/>
    <property type="match status" value="1"/>
</dbReference>
<dbReference type="EMBL" id="MKJU01000022">
    <property type="protein sequence ID" value="OHU92259.1"/>
    <property type="molecule type" value="Genomic_DNA"/>
</dbReference>
<comment type="caution">
    <text evidence="2">The sequence shown here is derived from an EMBL/GenBank/DDBJ whole genome shotgun (WGS) entry which is preliminary data.</text>
</comment>
<dbReference type="GO" id="GO:0016740">
    <property type="term" value="F:transferase activity"/>
    <property type="evidence" value="ECO:0007669"/>
    <property type="project" value="UniProtKB-KW"/>
</dbReference>
<dbReference type="Pfam" id="PF01636">
    <property type="entry name" value="APH"/>
    <property type="match status" value="1"/>
</dbReference>
<feature type="domain" description="Aminoglycoside phosphotransferase" evidence="1">
    <location>
        <begin position="18"/>
        <end position="228"/>
    </location>
</feature>
<dbReference type="InterPro" id="IPR011009">
    <property type="entry name" value="Kinase-like_dom_sf"/>
</dbReference>
<dbReference type="Gene3D" id="3.30.200.20">
    <property type="entry name" value="Phosphorylase Kinase, domain 1"/>
    <property type="match status" value="1"/>
</dbReference>
<dbReference type="STRING" id="1859457.BET10_07615"/>
<evidence type="ECO:0000313" key="2">
    <source>
        <dbReference type="EMBL" id="OHU92259.1"/>
    </source>
</evidence>
<sequence length="328" mass="38190">MYEGFLNSYFGNCGYQYSAITSDASFRCYHRVVSAQHSYILMDSDPDKLDNRPFVELNRCFTQAGLKVPNILHIDMDSGLMLLEDLGSKHLADRLDDQTRMQDYQEIIALLPRIASTPASDFMKPYDGQFINMELDIFWQWLIGDWLKLDERNLPVTQWTTLKKQLIDAMLAQPQVTMHRDFHSRNIMNVSGEWALIDYQDAVQGPVTYDAVSLLRDCYFKLPQAEFNMLQSASFAKLDEANLLPHMTFEQYQRYFDMTGIQRHLKAAGIFCRLLLRDGKAGYLQNILPTLQYIHDVAKCYESFQWLATWLRHDIMPKVEAKLSYQTV</sequence>
<reference evidence="2 3" key="1">
    <citation type="submission" date="2016-09" db="EMBL/GenBank/DDBJ databases">
        <title>Pseudoalteromonas amylolytica sp. nov., isolated from the surface seawater.</title>
        <authorList>
            <person name="Wu Y.-H."/>
            <person name="Cheng H."/>
            <person name="Jin X.-B."/>
            <person name="Wang C.-S."/>
            <person name="Xu X.-W."/>
        </authorList>
    </citation>
    <scope>NUCLEOTIDE SEQUENCE [LARGE SCALE GENOMIC DNA]</scope>
    <source>
        <strain evidence="2 3">JW1</strain>
    </source>
</reference>